<dbReference type="InterPro" id="IPR007115">
    <property type="entry name" value="6-PTP_synth/QueD"/>
</dbReference>
<comment type="cofactor">
    <cofactor evidence="1">
        <name>Zn(2+)</name>
        <dbReference type="ChEBI" id="CHEBI:29105"/>
    </cofactor>
</comment>
<proteinExistence type="predicted"/>
<reference evidence="5" key="1">
    <citation type="journal article" date="2015" name="Proc. Natl. Acad. Sci. U.S.A.">
        <title>Networks of energetic and metabolic interactions define dynamics in microbial communities.</title>
        <authorList>
            <person name="Embree M."/>
            <person name="Liu J.K."/>
            <person name="Al-Bassam M.M."/>
            <person name="Zengler K."/>
        </authorList>
    </citation>
    <scope>NUCLEOTIDE SEQUENCE</scope>
</reference>
<protein>
    <recommendedName>
        <fullName evidence="6">Queuosine biosynthesis qued, ptps-i</fullName>
    </recommendedName>
</protein>
<dbReference type="EMBL" id="LNQE01001436">
    <property type="protein sequence ID" value="KUG17524.1"/>
    <property type="molecule type" value="Genomic_DNA"/>
</dbReference>
<keyword evidence="3" id="KW-0862">Zinc</keyword>
<dbReference type="PANTHER" id="PTHR12589:SF7">
    <property type="entry name" value="6-PYRUVOYL TETRAHYDROBIOPTERIN SYNTHASE"/>
    <property type="match status" value="1"/>
</dbReference>
<evidence type="ECO:0000256" key="2">
    <source>
        <dbReference type="ARBA" id="ARBA00022723"/>
    </source>
</evidence>
<dbReference type="InterPro" id="IPR038418">
    <property type="entry name" value="6-PTP_synth/QueD_sf"/>
</dbReference>
<dbReference type="GO" id="GO:0016829">
    <property type="term" value="F:lyase activity"/>
    <property type="evidence" value="ECO:0007669"/>
    <property type="project" value="UniProtKB-KW"/>
</dbReference>
<dbReference type="SUPFAM" id="SSF55620">
    <property type="entry name" value="Tetrahydrobiopterin biosynthesis enzymes-like"/>
    <property type="match status" value="1"/>
</dbReference>
<dbReference type="Pfam" id="PF01242">
    <property type="entry name" value="PTPS"/>
    <property type="match status" value="1"/>
</dbReference>
<evidence type="ECO:0008006" key="6">
    <source>
        <dbReference type="Google" id="ProtNLM"/>
    </source>
</evidence>
<keyword evidence="4" id="KW-0456">Lyase</keyword>
<dbReference type="NCBIfam" id="TIGR03367">
    <property type="entry name" value="queuosine_QueD"/>
    <property type="match status" value="1"/>
</dbReference>
<gene>
    <name evidence="5" type="ORF">ASZ90_012795</name>
</gene>
<keyword evidence="2" id="KW-0479">Metal-binding</keyword>
<dbReference type="PANTHER" id="PTHR12589">
    <property type="entry name" value="PYRUVOYL TETRAHYDROBIOPTERIN SYNTHASE"/>
    <property type="match status" value="1"/>
</dbReference>
<sequence>MKLGLTTEFDAAHSLPGYQGKCACMHGHTYQVEMVVEGEVGEDGFVIDFYQLKKIIGATLQELDHSCLNDTLPNPTAESIALWIAERLKKEMETTSIKLYSLKLWEGKNKWVLID</sequence>
<evidence type="ECO:0000256" key="3">
    <source>
        <dbReference type="ARBA" id="ARBA00022833"/>
    </source>
</evidence>
<accession>A0A0W8F9E8</accession>
<name>A0A0W8F9E8_9ZZZZ</name>
<organism evidence="5">
    <name type="scientific">hydrocarbon metagenome</name>
    <dbReference type="NCBI Taxonomy" id="938273"/>
    <lineage>
        <taxon>unclassified sequences</taxon>
        <taxon>metagenomes</taxon>
        <taxon>ecological metagenomes</taxon>
    </lineage>
</organism>
<dbReference type="PIRSF" id="PIRSF006113">
    <property type="entry name" value="PTP_synth"/>
    <property type="match status" value="1"/>
</dbReference>
<dbReference type="AlphaFoldDB" id="A0A0W8F9E8"/>
<evidence type="ECO:0000256" key="1">
    <source>
        <dbReference type="ARBA" id="ARBA00001947"/>
    </source>
</evidence>
<evidence type="ECO:0000256" key="4">
    <source>
        <dbReference type="ARBA" id="ARBA00023239"/>
    </source>
</evidence>
<dbReference type="Gene3D" id="3.30.479.10">
    <property type="entry name" value="6-pyruvoyl tetrahydropterin synthase/QueD"/>
    <property type="match status" value="1"/>
</dbReference>
<evidence type="ECO:0000313" key="5">
    <source>
        <dbReference type="EMBL" id="KUG17524.1"/>
    </source>
</evidence>
<dbReference type="GO" id="GO:0046872">
    <property type="term" value="F:metal ion binding"/>
    <property type="evidence" value="ECO:0007669"/>
    <property type="project" value="UniProtKB-KW"/>
</dbReference>
<comment type="caution">
    <text evidence="5">The sequence shown here is derived from an EMBL/GenBank/DDBJ whole genome shotgun (WGS) entry which is preliminary data.</text>
</comment>